<dbReference type="EMBL" id="BKCJ011315139">
    <property type="protein sequence ID" value="GFD19504.1"/>
    <property type="molecule type" value="Genomic_DNA"/>
</dbReference>
<protein>
    <submittedName>
        <fullName evidence="1">Uncharacterized protein</fullName>
    </submittedName>
</protein>
<sequence length="172" mass="17948">GRERGRAHGAIDVIGQPDFAERGQKAVEQQHLLAVVVKDEHGVLVPGFQHRHVARLGGRVGIERLPGGGKLAQVVVLIGQAPAAGVAALGFNVLAVGAVSTGATPAAGATEAALGTVVWAWAAKASATNSIVRTADLSDWADESDFEDDFFSPLALLAFRKGSSQPVWFFFK</sequence>
<gene>
    <name evidence="1" type="ORF">Tci_891473</name>
</gene>
<feature type="non-terminal residue" evidence="1">
    <location>
        <position position="1"/>
    </location>
</feature>
<name>A0A699UIV8_TANCI</name>
<organism evidence="1">
    <name type="scientific">Tanacetum cinerariifolium</name>
    <name type="common">Dalmatian daisy</name>
    <name type="synonym">Chrysanthemum cinerariifolium</name>
    <dbReference type="NCBI Taxonomy" id="118510"/>
    <lineage>
        <taxon>Eukaryota</taxon>
        <taxon>Viridiplantae</taxon>
        <taxon>Streptophyta</taxon>
        <taxon>Embryophyta</taxon>
        <taxon>Tracheophyta</taxon>
        <taxon>Spermatophyta</taxon>
        <taxon>Magnoliopsida</taxon>
        <taxon>eudicotyledons</taxon>
        <taxon>Gunneridae</taxon>
        <taxon>Pentapetalae</taxon>
        <taxon>asterids</taxon>
        <taxon>campanulids</taxon>
        <taxon>Asterales</taxon>
        <taxon>Asteraceae</taxon>
        <taxon>Asteroideae</taxon>
        <taxon>Anthemideae</taxon>
        <taxon>Anthemidinae</taxon>
        <taxon>Tanacetum</taxon>
    </lineage>
</organism>
<reference evidence="1" key="1">
    <citation type="journal article" date="2019" name="Sci. Rep.">
        <title>Draft genome of Tanacetum cinerariifolium, the natural source of mosquito coil.</title>
        <authorList>
            <person name="Yamashiro T."/>
            <person name="Shiraishi A."/>
            <person name="Satake H."/>
            <person name="Nakayama K."/>
        </authorList>
    </citation>
    <scope>NUCLEOTIDE SEQUENCE</scope>
</reference>
<comment type="caution">
    <text evidence="1">The sequence shown here is derived from an EMBL/GenBank/DDBJ whole genome shotgun (WGS) entry which is preliminary data.</text>
</comment>
<dbReference type="AlphaFoldDB" id="A0A699UIV8"/>
<accession>A0A699UIV8</accession>
<feature type="non-terminal residue" evidence="1">
    <location>
        <position position="172"/>
    </location>
</feature>
<evidence type="ECO:0000313" key="1">
    <source>
        <dbReference type="EMBL" id="GFD19504.1"/>
    </source>
</evidence>
<proteinExistence type="predicted"/>